<dbReference type="Gene3D" id="1.10.10.10">
    <property type="entry name" value="Winged helix-like DNA-binding domain superfamily/Winged helix DNA-binding domain"/>
    <property type="match status" value="1"/>
</dbReference>
<dbReference type="RefSeq" id="WP_118252551.1">
    <property type="nucleotide sequence ID" value="NZ_JBBMEI010000036.1"/>
</dbReference>
<name>A0ABV1AMH7_9FIRM</name>
<dbReference type="Proteomes" id="UP001446032">
    <property type="component" value="Unassembled WGS sequence"/>
</dbReference>
<dbReference type="SUPFAM" id="SSF46785">
    <property type="entry name" value="Winged helix' DNA-binding domain"/>
    <property type="match status" value="1"/>
</dbReference>
<keyword evidence="3" id="KW-1185">Reference proteome</keyword>
<dbReference type="PANTHER" id="PTHR33169:SF24">
    <property type="entry name" value="TRANSCRIPTIONAL REGULATOR, PADR FAMILY"/>
    <property type="match status" value="1"/>
</dbReference>
<dbReference type="EMBL" id="JBBMEI010000036">
    <property type="protein sequence ID" value="MEQ2358997.1"/>
    <property type="molecule type" value="Genomic_DNA"/>
</dbReference>
<proteinExistence type="predicted"/>
<evidence type="ECO:0000259" key="1">
    <source>
        <dbReference type="Pfam" id="PF03551"/>
    </source>
</evidence>
<dbReference type="InterPro" id="IPR005149">
    <property type="entry name" value="Tscrpt_reg_PadR_N"/>
</dbReference>
<feature type="domain" description="Transcription regulator PadR N-terminal" evidence="1">
    <location>
        <begin position="14"/>
        <end position="83"/>
    </location>
</feature>
<reference evidence="2 3" key="1">
    <citation type="submission" date="2024-03" db="EMBL/GenBank/DDBJ databases">
        <title>Human intestinal bacterial collection.</title>
        <authorList>
            <person name="Pauvert C."/>
            <person name="Hitch T.C.A."/>
            <person name="Clavel T."/>
        </authorList>
    </citation>
    <scope>NUCLEOTIDE SEQUENCE [LARGE SCALE GENOMIC DNA]</scope>
    <source>
        <strain evidence="2 3">CLA-AA-H95</strain>
    </source>
</reference>
<gene>
    <name evidence="2" type="ORF">WMO75_11795</name>
</gene>
<dbReference type="PANTHER" id="PTHR33169">
    <property type="entry name" value="PADR-FAMILY TRANSCRIPTIONAL REGULATOR"/>
    <property type="match status" value="1"/>
</dbReference>
<dbReference type="InterPro" id="IPR052509">
    <property type="entry name" value="Metal_resp_DNA-bind_regulator"/>
</dbReference>
<evidence type="ECO:0000313" key="3">
    <source>
        <dbReference type="Proteomes" id="UP001446032"/>
    </source>
</evidence>
<comment type="caution">
    <text evidence="2">The sequence shown here is derived from an EMBL/GenBank/DDBJ whole genome shotgun (WGS) entry which is preliminary data.</text>
</comment>
<accession>A0ABV1AMH7</accession>
<sequence length="107" mass="12358">MVFNTGAALLDAIVLAVVSKEEEGTYGYKITQDVRSVLEVSESTLYPVLRRLQKDECLETYDMAYAGRNRRYYKITEKGMAQLNLYRVEWKNYSTKITKLFEGGIEL</sequence>
<protein>
    <submittedName>
        <fullName evidence="2">PadR family transcriptional regulator</fullName>
    </submittedName>
</protein>
<dbReference type="InterPro" id="IPR036390">
    <property type="entry name" value="WH_DNA-bd_sf"/>
</dbReference>
<evidence type="ECO:0000313" key="2">
    <source>
        <dbReference type="EMBL" id="MEQ2358997.1"/>
    </source>
</evidence>
<dbReference type="InterPro" id="IPR036388">
    <property type="entry name" value="WH-like_DNA-bd_sf"/>
</dbReference>
<organism evidence="2 3">
    <name type="scientific">Blautia intestinihominis</name>
    <dbReference type="NCBI Taxonomy" id="3133152"/>
    <lineage>
        <taxon>Bacteria</taxon>
        <taxon>Bacillati</taxon>
        <taxon>Bacillota</taxon>
        <taxon>Clostridia</taxon>
        <taxon>Lachnospirales</taxon>
        <taxon>Lachnospiraceae</taxon>
        <taxon>Blautia</taxon>
    </lineage>
</organism>
<dbReference type="Pfam" id="PF03551">
    <property type="entry name" value="PadR"/>
    <property type="match status" value="1"/>
</dbReference>